<dbReference type="InterPro" id="IPR013783">
    <property type="entry name" value="Ig-like_fold"/>
</dbReference>
<keyword evidence="5" id="KW-1185">Reference proteome</keyword>
<feature type="transmembrane region" description="Helical" evidence="1">
    <location>
        <begin position="138"/>
        <end position="159"/>
    </location>
</feature>
<evidence type="ECO:0000259" key="3">
    <source>
        <dbReference type="Pfam" id="PF07686"/>
    </source>
</evidence>
<protein>
    <recommendedName>
        <fullName evidence="3">Immunoglobulin V-set domain-containing protein</fullName>
    </recommendedName>
</protein>
<keyword evidence="1" id="KW-0812">Transmembrane</keyword>
<feature type="domain" description="Immunoglobulin V-set" evidence="3">
    <location>
        <begin position="55"/>
        <end position="112"/>
    </location>
</feature>
<gene>
    <name evidence="4" type="ORF">EXN66_Car004157</name>
</gene>
<feature type="chain" id="PRO_5026210177" description="Immunoglobulin V-set domain-containing protein" evidence="2">
    <location>
        <begin position="20"/>
        <end position="205"/>
    </location>
</feature>
<evidence type="ECO:0000256" key="1">
    <source>
        <dbReference type="SAM" id="Phobius"/>
    </source>
</evidence>
<evidence type="ECO:0000313" key="4">
    <source>
        <dbReference type="EMBL" id="KAF3688485.1"/>
    </source>
</evidence>
<dbReference type="EMBL" id="CM015715">
    <property type="protein sequence ID" value="KAF3688485.1"/>
    <property type="molecule type" value="Genomic_DNA"/>
</dbReference>
<dbReference type="Proteomes" id="UP000503349">
    <property type="component" value="Chromosome 4"/>
</dbReference>
<dbReference type="InterPro" id="IPR013106">
    <property type="entry name" value="Ig_V-set"/>
</dbReference>
<proteinExistence type="predicted"/>
<name>A0A6G1PDZ4_CHAAH</name>
<sequence>MSGWTLCFVLLLPLTVCQGIRVNLVKTIQSKPDVTEICRNETVNIVTLIVCKISTEKSRGDECRLLYQHGRDFDHRCDSRFTLITKNQTFFLHLNNLKAEDSGNYTCECSLPGGTYILHINVTVEKDEVPHTLTAMTLLPALIGLTLIIIMTAILSCFYMKTSRRRQLETPRREPTQDPQNIEPYSTFIRKECGLYSTAKFAKKY</sequence>
<organism evidence="4 5">
    <name type="scientific">Channa argus</name>
    <name type="common">Northern snakehead</name>
    <name type="synonym">Ophicephalus argus</name>
    <dbReference type="NCBI Taxonomy" id="215402"/>
    <lineage>
        <taxon>Eukaryota</taxon>
        <taxon>Metazoa</taxon>
        <taxon>Chordata</taxon>
        <taxon>Craniata</taxon>
        <taxon>Vertebrata</taxon>
        <taxon>Euteleostomi</taxon>
        <taxon>Actinopterygii</taxon>
        <taxon>Neopterygii</taxon>
        <taxon>Teleostei</taxon>
        <taxon>Neoteleostei</taxon>
        <taxon>Acanthomorphata</taxon>
        <taxon>Anabantaria</taxon>
        <taxon>Anabantiformes</taxon>
        <taxon>Channoidei</taxon>
        <taxon>Channidae</taxon>
        <taxon>Channa</taxon>
    </lineage>
</organism>
<accession>A0A6G1PDZ4</accession>
<dbReference type="Pfam" id="PF07686">
    <property type="entry name" value="V-set"/>
    <property type="match status" value="1"/>
</dbReference>
<evidence type="ECO:0000313" key="5">
    <source>
        <dbReference type="Proteomes" id="UP000503349"/>
    </source>
</evidence>
<evidence type="ECO:0000256" key="2">
    <source>
        <dbReference type="SAM" id="SignalP"/>
    </source>
</evidence>
<reference evidence="4 5" key="1">
    <citation type="submission" date="2019-02" db="EMBL/GenBank/DDBJ databases">
        <title>Opniocepnalus argus genome.</title>
        <authorList>
            <person name="Zhou C."/>
            <person name="Xiao S."/>
        </authorList>
    </citation>
    <scope>NUCLEOTIDE SEQUENCE [LARGE SCALE GENOMIC DNA]</scope>
    <source>
        <strain evidence="4">OARG1902GOOAL</strain>
        <tissue evidence="4">Muscle</tissue>
    </source>
</reference>
<dbReference type="AlphaFoldDB" id="A0A6G1PDZ4"/>
<dbReference type="InterPro" id="IPR036179">
    <property type="entry name" value="Ig-like_dom_sf"/>
</dbReference>
<keyword evidence="2" id="KW-0732">Signal</keyword>
<dbReference type="SUPFAM" id="SSF48726">
    <property type="entry name" value="Immunoglobulin"/>
    <property type="match status" value="1"/>
</dbReference>
<reference evidence="5" key="2">
    <citation type="submission" date="2019-02" db="EMBL/GenBank/DDBJ databases">
        <title>Opniocepnalus argus Var Kimnra genome.</title>
        <authorList>
            <person name="Zhou C."/>
            <person name="Xiao S."/>
        </authorList>
    </citation>
    <scope>NUCLEOTIDE SEQUENCE [LARGE SCALE GENOMIC DNA]</scope>
</reference>
<feature type="signal peptide" evidence="2">
    <location>
        <begin position="1"/>
        <end position="19"/>
    </location>
</feature>
<keyword evidence="1" id="KW-0472">Membrane</keyword>
<keyword evidence="1" id="KW-1133">Transmembrane helix</keyword>
<dbReference type="Gene3D" id="2.60.40.10">
    <property type="entry name" value="Immunoglobulins"/>
    <property type="match status" value="1"/>
</dbReference>